<dbReference type="InterPro" id="IPR007324">
    <property type="entry name" value="Sugar-bd_dom_put"/>
</dbReference>
<comment type="caution">
    <text evidence="7">The sequence shown here is derived from an EMBL/GenBank/DDBJ whole genome shotgun (WGS) entry which is preliminary data.</text>
</comment>
<dbReference type="InterPro" id="IPR051054">
    <property type="entry name" value="SorC_transcr_regulators"/>
</dbReference>
<dbReference type="AlphaFoldDB" id="A0A4V3A2Y9"/>
<evidence type="ECO:0000256" key="1">
    <source>
        <dbReference type="ARBA" id="ARBA00010466"/>
    </source>
</evidence>
<dbReference type="InterPro" id="IPR048715">
    <property type="entry name" value="CggR_N"/>
</dbReference>
<evidence type="ECO:0000313" key="8">
    <source>
        <dbReference type="Proteomes" id="UP000294854"/>
    </source>
</evidence>
<keyword evidence="3" id="KW-0238">DNA-binding</keyword>
<evidence type="ECO:0000256" key="2">
    <source>
        <dbReference type="ARBA" id="ARBA00023015"/>
    </source>
</evidence>
<organism evidence="7 8">
    <name type="scientific">Secundilactobacillus malefermentans</name>
    <dbReference type="NCBI Taxonomy" id="176292"/>
    <lineage>
        <taxon>Bacteria</taxon>
        <taxon>Bacillati</taxon>
        <taxon>Bacillota</taxon>
        <taxon>Bacilli</taxon>
        <taxon>Lactobacillales</taxon>
        <taxon>Lactobacillaceae</taxon>
        <taxon>Secundilactobacillus</taxon>
    </lineage>
</organism>
<dbReference type="SUPFAM" id="SSF100950">
    <property type="entry name" value="NagB/RpiA/CoA transferase-like"/>
    <property type="match status" value="1"/>
</dbReference>
<feature type="domain" description="Sugar-binding" evidence="5">
    <location>
        <begin position="96"/>
        <end position="341"/>
    </location>
</feature>
<comment type="similarity">
    <text evidence="1">Belongs to the SorC transcriptional regulatory family.</text>
</comment>
<dbReference type="RefSeq" id="WP_010620578.1">
    <property type="nucleotide sequence ID" value="NZ_CP042371.1"/>
</dbReference>
<dbReference type="InterPro" id="IPR036390">
    <property type="entry name" value="WH_DNA-bd_sf"/>
</dbReference>
<dbReference type="InterPro" id="IPR036388">
    <property type="entry name" value="WH-like_DNA-bd_sf"/>
</dbReference>
<dbReference type="PANTHER" id="PTHR34294">
    <property type="entry name" value="TRANSCRIPTIONAL REGULATOR-RELATED"/>
    <property type="match status" value="1"/>
</dbReference>
<dbReference type="Pfam" id="PF04198">
    <property type="entry name" value="Sugar-bind"/>
    <property type="match status" value="1"/>
</dbReference>
<dbReference type="SUPFAM" id="SSF46785">
    <property type="entry name" value="Winged helix' DNA-binding domain"/>
    <property type="match status" value="1"/>
</dbReference>
<dbReference type="GO" id="GO:0003677">
    <property type="term" value="F:DNA binding"/>
    <property type="evidence" value="ECO:0007669"/>
    <property type="project" value="UniProtKB-KW"/>
</dbReference>
<evidence type="ECO:0000259" key="5">
    <source>
        <dbReference type="Pfam" id="PF04198"/>
    </source>
</evidence>
<keyword evidence="8" id="KW-1185">Reference proteome</keyword>
<dbReference type="Pfam" id="PF21715">
    <property type="entry name" value="CggR_N"/>
    <property type="match status" value="1"/>
</dbReference>
<dbReference type="OrthoDB" id="9793820at2"/>
<keyword evidence="2" id="KW-0805">Transcription regulation</keyword>
<evidence type="ECO:0000256" key="4">
    <source>
        <dbReference type="ARBA" id="ARBA00023163"/>
    </source>
</evidence>
<dbReference type="Gene3D" id="3.40.50.1360">
    <property type="match status" value="1"/>
</dbReference>
<feature type="domain" description="CggR N-terminal DNA binding" evidence="6">
    <location>
        <begin position="21"/>
        <end position="87"/>
    </location>
</feature>
<dbReference type="Gene3D" id="1.10.10.10">
    <property type="entry name" value="Winged helix-like DNA-binding domain superfamily/Winged helix DNA-binding domain"/>
    <property type="match status" value="1"/>
</dbReference>
<dbReference type="Proteomes" id="UP000294854">
    <property type="component" value="Unassembled WGS sequence"/>
</dbReference>
<sequence length="342" mass="37648">MQEEWQWLNKIVPDMQDKLINRYRFLDAISRFQPIGRRTLATKMRVTERVMRTETELLKEFNLISIDKIGMQTTSEGIQVLAKLKGTIDLLLGRKHRAEQLRSCLGIARCLIVSGNADTQPEVLSAMGKAASDLLQDELPLGPSVVSVMGGSTMVSVAECLTPALARNRELTFVPARGGIGEAPALQANTISAKMAEQTGSQYHSLFIPESISQEAIDSLRLDPGIRDVMKLIKSSNIVIHGIGEAIQMAKRRQMSPELIETLKKRQAVGEAFGYFFDKSGQIVYKLPRIGLQLEDLAEMDFVLAVAGGPQKAAAIQAYAKIAPKQTWLITDEGAADTILKK</sequence>
<dbReference type="EMBL" id="PUFO01000104">
    <property type="protein sequence ID" value="TDG71546.1"/>
    <property type="molecule type" value="Genomic_DNA"/>
</dbReference>
<protein>
    <submittedName>
        <fullName evidence="7">Uncharacterized protein</fullName>
    </submittedName>
</protein>
<dbReference type="PANTHER" id="PTHR34294:SF5">
    <property type="entry name" value="CENTRAL GLYCOLYTIC GENES REGULATOR"/>
    <property type="match status" value="1"/>
</dbReference>
<dbReference type="GO" id="GO:0030246">
    <property type="term" value="F:carbohydrate binding"/>
    <property type="evidence" value="ECO:0007669"/>
    <property type="project" value="InterPro"/>
</dbReference>
<evidence type="ECO:0000313" key="7">
    <source>
        <dbReference type="EMBL" id="TDG71546.1"/>
    </source>
</evidence>
<evidence type="ECO:0000256" key="3">
    <source>
        <dbReference type="ARBA" id="ARBA00023125"/>
    </source>
</evidence>
<gene>
    <name evidence="7" type="ORF">C5L31_001763</name>
</gene>
<keyword evidence="4" id="KW-0804">Transcription</keyword>
<dbReference type="STRING" id="1122149.FD44_GL000399"/>
<dbReference type="InterPro" id="IPR037171">
    <property type="entry name" value="NagB/RpiA_transferase-like"/>
</dbReference>
<accession>A0A4V3A2Y9</accession>
<name>A0A4V3A2Y9_9LACO</name>
<proteinExistence type="inferred from homology"/>
<reference evidence="7 8" key="1">
    <citation type="journal article" date="2019" name="Appl. Microbiol. Biotechnol.">
        <title>Uncovering carbohydrate metabolism through a genotype-phenotype association study of 56 lactic acid bacteria genomes.</title>
        <authorList>
            <person name="Buron-Moles G."/>
            <person name="Chailyan A."/>
            <person name="Dolejs I."/>
            <person name="Forster J."/>
            <person name="Miks M.H."/>
        </authorList>
    </citation>
    <scope>NUCLEOTIDE SEQUENCE [LARGE SCALE GENOMIC DNA]</scope>
    <source>
        <strain evidence="7 8">ATCC 49373</strain>
    </source>
</reference>
<evidence type="ECO:0000259" key="6">
    <source>
        <dbReference type="Pfam" id="PF21715"/>
    </source>
</evidence>